<keyword evidence="1" id="KW-0812">Transmembrane</keyword>
<gene>
    <name evidence="2" type="ORF">CPB84DRAFT_1747667</name>
</gene>
<comment type="caution">
    <text evidence="2">The sequence shown here is derived from an EMBL/GenBank/DDBJ whole genome shotgun (WGS) entry which is preliminary data.</text>
</comment>
<keyword evidence="3" id="KW-1185">Reference proteome</keyword>
<name>A0A9P5NNU6_GYMJU</name>
<dbReference type="OrthoDB" id="1668230at2759"/>
<evidence type="ECO:0000313" key="2">
    <source>
        <dbReference type="EMBL" id="KAF8899924.1"/>
    </source>
</evidence>
<dbReference type="AlphaFoldDB" id="A0A9P5NNU6"/>
<dbReference type="SUPFAM" id="SSF56112">
    <property type="entry name" value="Protein kinase-like (PK-like)"/>
    <property type="match status" value="1"/>
</dbReference>
<dbReference type="InterPro" id="IPR011009">
    <property type="entry name" value="Kinase-like_dom_sf"/>
</dbReference>
<protein>
    <submittedName>
        <fullName evidence="2">Uncharacterized protein</fullName>
    </submittedName>
</protein>
<organism evidence="2 3">
    <name type="scientific">Gymnopilus junonius</name>
    <name type="common">Spectacular rustgill mushroom</name>
    <name type="synonym">Gymnopilus spectabilis subsp. junonius</name>
    <dbReference type="NCBI Taxonomy" id="109634"/>
    <lineage>
        <taxon>Eukaryota</taxon>
        <taxon>Fungi</taxon>
        <taxon>Dikarya</taxon>
        <taxon>Basidiomycota</taxon>
        <taxon>Agaricomycotina</taxon>
        <taxon>Agaricomycetes</taxon>
        <taxon>Agaricomycetidae</taxon>
        <taxon>Agaricales</taxon>
        <taxon>Agaricineae</taxon>
        <taxon>Hymenogastraceae</taxon>
        <taxon>Gymnopilus</taxon>
    </lineage>
</organism>
<evidence type="ECO:0000256" key="1">
    <source>
        <dbReference type="SAM" id="Phobius"/>
    </source>
</evidence>
<reference evidence="2" key="1">
    <citation type="submission" date="2020-11" db="EMBL/GenBank/DDBJ databases">
        <authorList>
            <consortium name="DOE Joint Genome Institute"/>
            <person name="Ahrendt S."/>
            <person name="Riley R."/>
            <person name="Andreopoulos W."/>
            <person name="LaButti K."/>
            <person name="Pangilinan J."/>
            <person name="Ruiz-duenas F.J."/>
            <person name="Barrasa J.M."/>
            <person name="Sanchez-Garcia M."/>
            <person name="Camarero S."/>
            <person name="Miyauchi S."/>
            <person name="Serrano A."/>
            <person name="Linde D."/>
            <person name="Babiker R."/>
            <person name="Drula E."/>
            <person name="Ayuso-Fernandez I."/>
            <person name="Pacheco R."/>
            <person name="Padilla G."/>
            <person name="Ferreira P."/>
            <person name="Barriuso J."/>
            <person name="Kellner H."/>
            <person name="Castanera R."/>
            <person name="Alfaro M."/>
            <person name="Ramirez L."/>
            <person name="Pisabarro A.G."/>
            <person name="Kuo A."/>
            <person name="Tritt A."/>
            <person name="Lipzen A."/>
            <person name="He G."/>
            <person name="Yan M."/>
            <person name="Ng V."/>
            <person name="Cullen D."/>
            <person name="Martin F."/>
            <person name="Rosso M.-N."/>
            <person name="Henrissat B."/>
            <person name="Hibbett D."/>
            <person name="Martinez A.T."/>
            <person name="Grigoriev I.V."/>
        </authorList>
    </citation>
    <scope>NUCLEOTIDE SEQUENCE</scope>
    <source>
        <strain evidence="2">AH 44721</strain>
    </source>
</reference>
<keyword evidence="1" id="KW-0472">Membrane</keyword>
<evidence type="ECO:0000313" key="3">
    <source>
        <dbReference type="Proteomes" id="UP000724874"/>
    </source>
</evidence>
<dbReference type="Proteomes" id="UP000724874">
    <property type="component" value="Unassembled WGS sequence"/>
</dbReference>
<proteinExistence type="predicted"/>
<accession>A0A9P5NNU6</accession>
<keyword evidence="1" id="KW-1133">Transmembrane helix</keyword>
<sequence length="263" mass="30266">MDDANHIKRGHATHAWTDDEFSEYIHRVRAELIQQRDNFLFWDSVKNSAVLSGGGEIWYGEPSYYVKLIGGSGTLASDILLVKSDLPRYNCDLEILGNDVRETVQKAMAGEEGVDPDLEDCSEEVAKLPLVAFNAENHFIKRPTYKQEIRYLLQCQGSPFIVQLLKFKQSLIMAVLFNTANERIKNIKLWMLDIIDGVAYLSYVFALGALFWECCFYNHPHNRHVLLDNPPPPPFRDIFVACTRERLEDRPTHLQLRAMYEAI</sequence>
<feature type="transmembrane region" description="Helical" evidence="1">
    <location>
        <begin position="189"/>
        <end position="212"/>
    </location>
</feature>
<dbReference type="EMBL" id="JADNYJ010000050">
    <property type="protein sequence ID" value="KAF8899924.1"/>
    <property type="molecule type" value="Genomic_DNA"/>
</dbReference>